<evidence type="ECO:0000256" key="1">
    <source>
        <dbReference type="ARBA" id="ARBA00023002"/>
    </source>
</evidence>
<dbReference type="PANTHER" id="PTHR11695:SF294">
    <property type="entry name" value="RETICULON-4-INTERACTING PROTEIN 1, MITOCHONDRIAL"/>
    <property type="match status" value="1"/>
</dbReference>
<accession>A0ABR9QEV7</accession>
<dbReference type="PROSITE" id="PS01162">
    <property type="entry name" value="QOR_ZETA_CRYSTAL"/>
    <property type="match status" value="1"/>
</dbReference>
<gene>
    <name evidence="3" type="ORF">IMZ08_03035</name>
</gene>
<evidence type="ECO:0000259" key="2">
    <source>
        <dbReference type="SMART" id="SM00829"/>
    </source>
</evidence>
<feature type="domain" description="Enoyl reductase (ER)" evidence="2">
    <location>
        <begin position="10"/>
        <end position="307"/>
    </location>
</feature>
<name>A0ABR9QEV7_9BACI</name>
<dbReference type="Proteomes" id="UP001516662">
    <property type="component" value="Unassembled WGS sequence"/>
</dbReference>
<keyword evidence="1" id="KW-0560">Oxidoreductase</keyword>
<organism evidence="3 4">
    <name type="scientific">Litchfieldia luteola</name>
    <dbReference type="NCBI Taxonomy" id="682179"/>
    <lineage>
        <taxon>Bacteria</taxon>
        <taxon>Bacillati</taxon>
        <taxon>Bacillota</taxon>
        <taxon>Bacilli</taxon>
        <taxon>Bacillales</taxon>
        <taxon>Bacillaceae</taxon>
        <taxon>Litchfieldia</taxon>
    </lineage>
</organism>
<dbReference type="SUPFAM" id="SSF51735">
    <property type="entry name" value="NAD(P)-binding Rossmann-fold domains"/>
    <property type="match status" value="1"/>
</dbReference>
<dbReference type="Pfam" id="PF13602">
    <property type="entry name" value="ADH_zinc_N_2"/>
    <property type="match status" value="1"/>
</dbReference>
<dbReference type="RefSeq" id="WP_193534507.1">
    <property type="nucleotide sequence ID" value="NZ_JADCLJ010000007.1"/>
</dbReference>
<protein>
    <submittedName>
        <fullName evidence="3">NADP-dependent oxidoreductase</fullName>
    </submittedName>
</protein>
<dbReference type="InterPro" id="IPR013154">
    <property type="entry name" value="ADH-like_N"/>
</dbReference>
<dbReference type="CDD" id="cd05289">
    <property type="entry name" value="MDR_like_2"/>
    <property type="match status" value="1"/>
</dbReference>
<reference evidence="3 4" key="1">
    <citation type="submission" date="2020-10" db="EMBL/GenBank/DDBJ databases">
        <title>Bacillus sp. HD4P25, an endophyte from a halophyte.</title>
        <authorList>
            <person name="Sun J.-Q."/>
        </authorList>
    </citation>
    <scope>NUCLEOTIDE SEQUENCE [LARGE SCALE GENOMIC DNA]</scope>
    <source>
        <strain evidence="3 4">YIM 93174</strain>
    </source>
</reference>
<dbReference type="Gene3D" id="3.40.50.720">
    <property type="entry name" value="NAD(P)-binding Rossmann-like Domain"/>
    <property type="match status" value="1"/>
</dbReference>
<dbReference type="InterPro" id="IPR036291">
    <property type="entry name" value="NAD(P)-bd_dom_sf"/>
</dbReference>
<dbReference type="Pfam" id="PF08240">
    <property type="entry name" value="ADH_N"/>
    <property type="match status" value="1"/>
</dbReference>
<evidence type="ECO:0000313" key="3">
    <source>
        <dbReference type="EMBL" id="MBE4907030.1"/>
    </source>
</evidence>
<dbReference type="InterPro" id="IPR020843">
    <property type="entry name" value="ER"/>
</dbReference>
<dbReference type="EMBL" id="JADCLJ010000007">
    <property type="protein sequence ID" value="MBE4907030.1"/>
    <property type="molecule type" value="Genomic_DNA"/>
</dbReference>
<dbReference type="SMART" id="SM00829">
    <property type="entry name" value="PKS_ER"/>
    <property type="match status" value="1"/>
</dbReference>
<comment type="caution">
    <text evidence="3">The sequence shown here is derived from an EMBL/GenBank/DDBJ whole genome shotgun (WGS) entry which is preliminary data.</text>
</comment>
<dbReference type="InterPro" id="IPR002364">
    <property type="entry name" value="Quin_OxRdtase/zeta-crystal_CS"/>
</dbReference>
<keyword evidence="4" id="KW-1185">Reference proteome</keyword>
<dbReference type="Gene3D" id="3.90.180.10">
    <property type="entry name" value="Medium-chain alcohol dehydrogenases, catalytic domain"/>
    <property type="match status" value="1"/>
</dbReference>
<sequence length="310" mass="33148">MRAIAIENYGGIEQLKEIEAPLPEVGPKDILIEVYASAINPVDIAIREGYFKERVAHEFPVVLGYDVAGVVAAVGSDIKKFKVGDEVYSYTSLDRNGTYAEFVAVNEEFVALKPSNLSFVEAASVPLVGITAWHALVKEAIVKEGQKVLVLGGSGGVGSFAVQLAKAQGAIVSATTSTKNSELVKELGADFVLDYTKESLPASEYDVIFDTVGGYQIKELVGATKEDGKIISITSRLSPTSQQLVDAKGIHYNLIFSSPDGESLDQLSTLLSKGKIRPVVGTIFSLSDVKEAHLLSESKRAVGKIVIQVK</sequence>
<dbReference type="InterPro" id="IPR011032">
    <property type="entry name" value="GroES-like_sf"/>
</dbReference>
<evidence type="ECO:0000313" key="4">
    <source>
        <dbReference type="Proteomes" id="UP001516662"/>
    </source>
</evidence>
<dbReference type="PANTHER" id="PTHR11695">
    <property type="entry name" value="ALCOHOL DEHYDROGENASE RELATED"/>
    <property type="match status" value="1"/>
</dbReference>
<dbReference type="InterPro" id="IPR050700">
    <property type="entry name" value="YIM1/Zinc_Alcohol_DH_Fams"/>
</dbReference>
<proteinExistence type="predicted"/>
<dbReference type="SUPFAM" id="SSF50129">
    <property type="entry name" value="GroES-like"/>
    <property type="match status" value="1"/>
</dbReference>